<dbReference type="RefSeq" id="WP_326755564.1">
    <property type="nucleotide sequence ID" value="NZ_CP109134.1"/>
</dbReference>
<accession>A0ABZ1GVA1</accession>
<feature type="transmembrane region" description="Helical" evidence="1">
    <location>
        <begin position="226"/>
        <end position="246"/>
    </location>
</feature>
<dbReference type="Pfam" id="PF23866">
    <property type="entry name" value="DUF7224"/>
    <property type="match status" value="1"/>
</dbReference>
<dbReference type="Proteomes" id="UP001335325">
    <property type="component" value="Chromosome"/>
</dbReference>
<feature type="transmembrane region" description="Helical" evidence="1">
    <location>
        <begin position="90"/>
        <end position="114"/>
    </location>
</feature>
<evidence type="ECO:0000259" key="2">
    <source>
        <dbReference type="Pfam" id="PF23866"/>
    </source>
</evidence>
<feature type="transmembrane region" description="Helical" evidence="1">
    <location>
        <begin position="12"/>
        <end position="30"/>
    </location>
</feature>
<evidence type="ECO:0000256" key="1">
    <source>
        <dbReference type="SAM" id="Phobius"/>
    </source>
</evidence>
<proteinExistence type="predicted"/>
<keyword evidence="1" id="KW-0472">Membrane</keyword>
<sequence>MRLRTSLRSSSALWALPFVIALTVLYYVIFTRVVIGDSTYGYAPALVSSALRPIYAFTYATAACLGAWEAGRLRQAAVWELAPARSRFRVAALALAPVLGTVWLMLLLPVTVALVRNAALPTAASLAPLAMGLAVSAAYTVVGFAVGQLLRPLISAPLTALGVYLLVGFSASTDSFWLRHILGQYPEMMTYGEQIVPTTLIPHLLPACGVALALTLLWTSWGHWTLRSLVACVLVAATTGSAYTWVKDWNHNPPVSAGNVTWSCQGESPKVCMPADTASRLPAVRRDVTAALAALESADIIAAPRIVVDSIADGRYGRRSTDGTWRIPLTEGADRGRITYLITRAAVRYPCAEPDTKIARQVYYWAATKTGTEGAYIRRLETEGDFTVRKKKRLQSQVGEVLALSRTAQNDWYEQNLAAACAGQA</sequence>
<organism evidence="3 4">
    <name type="scientific">Streptomyces hirsutus</name>
    <dbReference type="NCBI Taxonomy" id="35620"/>
    <lineage>
        <taxon>Bacteria</taxon>
        <taxon>Bacillati</taxon>
        <taxon>Actinomycetota</taxon>
        <taxon>Actinomycetes</taxon>
        <taxon>Kitasatosporales</taxon>
        <taxon>Streptomycetaceae</taxon>
        <taxon>Streptomyces</taxon>
    </lineage>
</organism>
<keyword evidence="1" id="KW-0812">Transmembrane</keyword>
<gene>
    <name evidence="3" type="ORF">OIE73_31590</name>
</gene>
<keyword evidence="4" id="KW-1185">Reference proteome</keyword>
<feature type="transmembrane region" description="Helical" evidence="1">
    <location>
        <begin position="50"/>
        <end position="70"/>
    </location>
</feature>
<dbReference type="InterPro" id="IPR055648">
    <property type="entry name" value="DUF7224"/>
</dbReference>
<feature type="transmembrane region" description="Helical" evidence="1">
    <location>
        <begin position="158"/>
        <end position="180"/>
    </location>
</feature>
<feature type="domain" description="DUF7224" evidence="2">
    <location>
        <begin position="271"/>
        <end position="419"/>
    </location>
</feature>
<evidence type="ECO:0000313" key="3">
    <source>
        <dbReference type="EMBL" id="WSD09830.1"/>
    </source>
</evidence>
<reference evidence="3 4" key="1">
    <citation type="submission" date="2022-10" db="EMBL/GenBank/DDBJ databases">
        <title>The complete genomes of actinobacterial strains from the NBC collection.</title>
        <authorList>
            <person name="Joergensen T.S."/>
            <person name="Alvarez Arevalo M."/>
            <person name="Sterndorff E.B."/>
            <person name="Faurdal D."/>
            <person name="Vuksanovic O."/>
            <person name="Mourched A.-S."/>
            <person name="Charusanti P."/>
            <person name="Shaw S."/>
            <person name="Blin K."/>
            <person name="Weber T."/>
        </authorList>
    </citation>
    <scope>NUCLEOTIDE SEQUENCE [LARGE SCALE GENOMIC DNA]</scope>
    <source>
        <strain evidence="3 4">NBC 01753</strain>
    </source>
</reference>
<protein>
    <recommendedName>
        <fullName evidence="2">DUF7224 domain-containing protein</fullName>
    </recommendedName>
</protein>
<name>A0ABZ1GVA1_9ACTN</name>
<evidence type="ECO:0000313" key="4">
    <source>
        <dbReference type="Proteomes" id="UP001335325"/>
    </source>
</evidence>
<feature type="transmembrane region" description="Helical" evidence="1">
    <location>
        <begin position="126"/>
        <end position="146"/>
    </location>
</feature>
<keyword evidence="1" id="KW-1133">Transmembrane helix</keyword>
<dbReference type="EMBL" id="CP109134">
    <property type="protein sequence ID" value="WSD09830.1"/>
    <property type="molecule type" value="Genomic_DNA"/>
</dbReference>
<feature type="transmembrane region" description="Helical" evidence="1">
    <location>
        <begin position="200"/>
        <end position="219"/>
    </location>
</feature>
<dbReference type="GeneID" id="91547214"/>